<evidence type="ECO:0000256" key="3">
    <source>
        <dbReference type="ARBA" id="ARBA00022816"/>
    </source>
</evidence>
<dbReference type="Gene3D" id="1.20.930.10">
    <property type="entry name" value="Conserved domain common to transcription factors TFIIS, elongin A, CRSP70"/>
    <property type="match status" value="1"/>
</dbReference>
<dbReference type="PROSITE" id="PS51319">
    <property type="entry name" value="TFIIS_N"/>
    <property type="match status" value="1"/>
</dbReference>
<feature type="compositionally biased region" description="Low complexity" evidence="10">
    <location>
        <begin position="194"/>
        <end position="216"/>
    </location>
</feature>
<evidence type="ECO:0000256" key="1">
    <source>
        <dbReference type="ARBA" id="ARBA00022448"/>
    </source>
</evidence>
<dbReference type="InterPro" id="IPR035441">
    <property type="entry name" value="TFIIS/LEDGF_dom_sf"/>
</dbReference>
<organism evidence="12 13">
    <name type="scientific">Hyalella azteca</name>
    <name type="common">Amphipod</name>
    <dbReference type="NCBI Taxonomy" id="294128"/>
    <lineage>
        <taxon>Eukaryota</taxon>
        <taxon>Metazoa</taxon>
        <taxon>Ecdysozoa</taxon>
        <taxon>Arthropoda</taxon>
        <taxon>Crustacea</taxon>
        <taxon>Multicrustacea</taxon>
        <taxon>Malacostraca</taxon>
        <taxon>Eumalacostraca</taxon>
        <taxon>Peracarida</taxon>
        <taxon>Amphipoda</taxon>
        <taxon>Senticaudata</taxon>
        <taxon>Talitrida</taxon>
        <taxon>Talitroidea</taxon>
        <taxon>Hyalellidae</taxon>
        <taxon>Hyalella</taxon>
    </lineage>
</organism>
<keyword evidence="5" id="KW-0804">Transcription</keyword>
<feature type="compositionally biased region" description="Low complexity" evidence="10">
    <location>
        <begin position="227"/>
        <end position="310"/>
    </location>
</feature>
<keyword evidence="2" id="KW-0507">mRNA processing</keyword>
<dbReference type="OMA" id="QNRDRAG"/>
<protein>
    <submittedName>
        <fullName evidence="13">IWS1-like protein</fullName>
    </submittedName>
</protein>
<gene>
    <name evidence="13" type="primary">LOC108676102</name>
</gene>
<feature type="compositionally biased region" description="Low complexity" evidence="10">
    <location>
        <begin position="156"/>
        <end position="176"/>
    </location>
</feature>
<evidence type="ECO:0000256" key="5">
    <source>
        <dbReference type="ARBA" id="ARBA00023163"/>
    </source>
</evidence>
<feature type="compositionally biased region" description="Basic residues" evidence="10">
    <location>
        <begin position="217"/>
        <end position="226"/>
    </location>
</feature>
<sequence length="725" mass="79293">MSNPASPQPAMDGEPEYLDASAPSVSANGSAESAGSENSSLGSHKSRRDQFEHDKANMNAASSVNGSAAKPVCVGPPSGPCSPTESNAEPKSSAANSNRDSVSPACSRSGSRSRTGSEIVSKSPEHHARSPVHSRSRSPAQSQSSTSPDTSRRFRSPAAASSPSAQPKSRSASASPNARIRSRSQSGSPHARHQSGSPQSRRQSGSPHSRRQSGSPHSRRHPRSRSRSGSPRSRSRSGSPRSRSRSGSPRSRSQSGSPRPRSRSGSLRSRSRSGSPHSRSRSGSPRSRSRSGSPRSRSRSGSPQSRQSSSRSRRPSSRKRSRGPSSSRSRSRSGSPGSSRNKRRNQVLSDSDSGDESRPSKKPNASKSRKRSRSGSRSGSDEGFPGPKRPHAISNSDEEVEEAPQNESENGHAINVQTEEATKAADSSDDEGVRDSNDQAEFVNDFDAMMARKKELMGGRRRKMNVDIINDNEELISVLVSKMRIAADQDRQLNLQHKPATNKMALLDLAMRQISKTDLIEGFLDANVLTALTDWLAPMPDHSLPSAPIRHSIIKWLSNLPPLSQEMLKTSGIGKAIMYLFRHPRESRINRERCGRLISKWARPIFNNSDDFKSLTKEERLERDLEMKETGRLLSRKQEPVLDENNSKILRPGDPGWCYRARVPQASGSDYVVRPKSTVEGEVRKNVKAKKSRLDKQRLLFQQKKSLGKVKRAVAMSMEGRNMPL</sequence>
<dbReference type="RefSeq" id="XP_047741311.1">
    <property type="nucleotide sequence ID" value="XM_047885355.1"/>
</dbReference>
<dbReference type="GeneID" id="108676102"/>
<feature type="compositionally biased region" description="Low complexity" evidence="10">
    <location>
        <begin position="323"/>
        <end position="339"/>
    </location>
</feature>
<comment type="subcellular location">
    <subcellularLocation>
        <location evidence="9">Nucleus</location>
    </subcellularLocation>
</comment>
<evidence type="ECO:0000256" key="2">
    <source>
        <dbReference type="ARBA" id="ARBA00022664"/>
    </source>
</evidence>
<feature type="compositionally biased region" description="Polar residues" evidence="10">
    <location>
        <begin position="81"/>
        <end position="106"/>
    </location>
</feature>
<keyword evidence="4" id="KW-0805">Transcription regulation</keyword>
<feature type="compositionally biased region" description="Basic residues" evidence="10">
    <location>
        <begin position="311"/>
        <end position="322"/>
    </location>
</feature>
<dbReference type="InterPro" id="IPR051037">
    <property type="entry name" value="RNAPII_TF_IWS1"/>
</dbReference>
<evidence type="ECO:0000256" key="7">
    <source>
        <dbReference type="ARBA" id="ARBA00023242"/>
    </source>
</evidence>
<keyword evidence="6" id="KW-0508">mRNA splicing</keyword>
<reference evidence="13" key="1">
    <citation type="submission" date="2025-08" db="UniProtKB">
        <authorList>
            <consortium name="RefSeq"/>
        </authorList>
    </citation>
    <scope>IDENTIFICATION</scope>
    <source>
        <tissue evidence="13">Whole organism</tissue>
    </source>
</reference>
<proteinExistence type="inferred from homology"/>
<feature type="compositionally biased region" description="Low complexity" evidence="10">
    <location>
        <begin position="24"/>
        <end position="43"/>
    </location>
</feature>
<dbReference type="Proteomes" id="UP000694843">
    <property type="component" value="Unplaced"/>
</dbReference>
<keyword evidence="7 9" id="KW-0539">Nucleus</keyword>
<evidence type="ECO:0000313" key="13">
    <source>
        <dbReference type="RefSeq" id="XP_047741311.1"/>
    </source>
</evidence>
<keyword evidence="12" id="KW-1185">Reference proteome</keyword>
<feature type="compositionally biased region" description="Low complexity" evidence="10">
    <location>
        <begin position="107"/>
        <end position="117"/>
    </location>
</feature>
<evidence type="ECO:0000256" key="9">
    <source>
        <dbReference type="PROSITE-ProRule" id="PRU00649"/>
    </source>
</evidence>
<keyword evidence="3" id="KW-0509">mRNA transport</keyword>
<feature type="domain" description="TFIIS N-terminal" evidence="11">
    <location>
        <begin position="530"/>
        <end position="608"/>
    </location>
</feature>
<dbReference type="GO" id="GO:0016973">
    <property type="term" value="P:poly(A)+ mRNA export from nucleus"/>
    <property type="evidence" value="ECO:0007669"/>
    <property type="project" value="TreeGrafter"/>
</dbReference>
<dbReference type="AlphaFoldDB" id="A0A979FVN5"/>
<keyword evidence="1" id="KW-0813">Transport</keyword>
<evidence type="ECO:0000256" key="6">
    <source>
        <dbReference type="ARBA" id="ARBA00023187"/>
    </source>
</evidence>
<accession>A0A979FVN5</accession>
<dbReference type="PANTHER" id="PTHR46010">
    <property type="entry name" value="PROTEIN IWS1 HOMOLOG"/>
    <property type="match status" value="1"/>
</dbReference>
<evidence type="ECO:0000256" key="8">
    <source>
        <dbReference type="ARBA" id="ARBA00037992"/>
    </source>
</evidence>
<dbReference type="KEGG" id="hazt:108676102"/>
<dbReference type="OrthoDB" id="21124at2759"/>
<evidence type="ECO:0000313" key="12">
    <source>
        <dbReference type="Proteomes" id="UP000694843"/>
    </source>
</evidence>
<dbReference type="PANTHER" id="PTHR46010:SF1">
    <property type="entry name" value="PROTEIN IWS1 HOMOLOG"/>
    <property type="match status" value="1"/>
</dbReference>
<comment type="similarity">
    <text evidence="8">Belongs to the IWS1 family.</text>
</comment>
<name>A0A979FVN5_HYAAZ</name>
<dbReference type="GO" id="GO:0005634">
    <property type="term" value="C:nucleus"/>
    <property type="evidence" value="ECO:0007669"/>
    <property type="project" value="UniProtKB-SubCell"/>
</dbReference>
<feature type="compositionally biased region" description="Low complexity" evidence="10">
    <location>
        <begin position="137"/>
        <end position="149"/>
    </location>
</feature>
<dbReference type="Pfam" id="PF08711">
    <property type="entry name" value="Med26"/>
    <property type="match status" value="1"/>
</dbReference>
<dbReference type="GO" id="GO:0008380">
    <property type="term" value="P:RNA splicing"/>
    <property type="evidence" value="ECO:0007669"/>
    <property type="project" value="UniProtKB-KW"/>
</dbReference>
<dbReference type="FunFam" id="1.20.930.10:FF:000001">
    <property type="entry name" value="IWS1, SUPT6H interacting protein"/>
    <property type="match status" value="1"/>
</dbReference>
<dbReference type="InterPro" id="IPR017923">
    <property type="entry name" value="TFIIS_N"/>
</dbReference>
<evidence type="ECO:0000256" key="10">
    <source>
        <dbReference type="SAM" id="MobiDB-lite"/>
    </source>
</evidence>
<evidence type="ECO:0000259" key="11">
    <source>
        <dbReference type="PROSITE" id="PS51319"/>
    </source>
</evidence>
<evidence type="ECO:0000256" key="4">
    <source>
        <dbReference type="ARBA" id="ARBA00023015"/>
    </source>
</evidence>
<feature type="region of interest" description="Disordered" evidence="10">
    <location>
        <begin position="1"/>
        <end position="441"/>
    </location>
</feature>
<dbReference type="GO" id="GO:0006397">
    <property type="term" value="P:mRNA processing"/>
    <property type="evidence" value="ECO:0007669"/>
    <property type="project" value="UniProtKB-KW"/>
</dbReference>